<sequence length="36" mass="4054">MMTSLLLYLSGGKDNIQSIASAQYLIIKQHVYLRAL</sequence>
<name>A0A0E9T9P1_ANGAN</name>
<dbReference type="EMBL" id="GBXM01036048">
    <property type="protein sequence ID" value="JAH72529.1"/>
    <property type="molecule type" value="Transcribed_RNA"/>
</dbReference>
<reference evidence="1" key="1">
    <citation type="submission" date="2014-11" db="EMBL/GenBank/DDBJ databases">
        <authorList>
            <person name="Amaro Gonzalez C."/>
        </authorList>
    </citation>
    <scope>NUCLEOTIDE SEQUENCE</scope>
</reference>
<dbReference type="EMBL" id="GBXM01058430">
    <property type="protein sequence ID" value="JAH50147.1"/>
    <property type="molecule type" value="Transcribed_RNA"/>
</dbReference>
<accession>A0A0E9T9P1</accession>
<protein>
    <submittedName>
        <fullName evidence="1">Uncharacterized protein</fullName>
    </submittedName>
</protein>
<reference evidence="1" key="2">
    <citation type="journal article" date="2015" name="Fish Shellfish Immunol.">
        <title>Early steps in the European eel (Anguilla anguilla)-Vibrio vulnificus interaction in the gills: Role of the RtxA13 toxin.</title>
        <authorList>
            <person name="Callol A."/>
            <person name="Pajuelo D."/>
            <person name="Ebbesson L."/>
            <person name="Teles M."/>
            <person name="MacKenzie S."/>
            <person name="Amaro C."/>
        </authorList>
    </citation>
    <scope>NUCLEOTIDE SEQUENCE</scope>
</reference>
<dbReference type="AlphaFoldDB" id="A0A0E9T9P1"/>
<organism evidence="1">
    <name type="scientific">Anguilla anguilla</name>
    <name type="common">European freshwater eel</name>
    <name type="synonym">Muraena anguilla</name>
    <dbReference type="NCBI Taxonomy" id="7936"/>
    <lineage>
        <taxon>Eukaryota</taxon>
        <taxon>Metazoa</taxon>
        <taxon>Chordata</taxon>
        <taxon>Craniata</taxon>
        <taxon>Vertebrata</taxon>
        <taxon>Euteleostomi</taxon>
        <taxon>Actinopterygii</taxon>
        <taxon>Neopterygii</taxon>
        <taxon>Teleostei</taxon>
        <taxon>Anguilliformes</taxon>
        <taxon>Anguillidae</taxon>
        <taxon>Anguilla</taxon>
    </lineage>
</organism>
<proteinExistence type="predicted"/>
<evidence type="ECO:0000313" key="1">
    <source>
        <dbReference type="EMBL" id="JAH50147.1"/>
    </source>
</evidence>